<dbReference type="RefSeq" id="XP_069225783.1">
    <property type="nucleotide sequence ID" value="XM_069377341.1"/>
</dbReference>
<dbReference type="Proteomes" id="UP000803884">
    <property type="component" value="Unassembled WGS sequence"/>
</dbReference>
<keyword evidence="2" id="KW-0378">Hydrolase</keyword>
<dbReference type="GO" id="GO:0016788">
    <property type="term" value="F:hydrolase activity, acting on ester bonds"/>
    <property type="evidence" value="ECO:0007669"/>
    <property type="project" value="InterPro"/>
</dbReference>
<dbReference type="PANTHER" id="PTHR45648:SF22">
    <property type="entry name" value="GDSL LIPASE_ACYLHYDROLASE FAMILY PROTEIN (AFU_ORTHOLOGUE AFUA_4G14700)"/>
    <property type="match status" value="1"/>
</dbReference>
<feature type="signal peptide" evidence="4">
    <location>
        <begin position="1"/>
        <end position="16"/>
    </location>
</feature>
<reference evidence="6 7" key="1">
    <citation type="journal article" date="2020" name="Microbiol. Resour. Announc.">
        <title>Draft Genome Sequence of a Cladosporium Species Isolated from the Mesophotic Ascidian Didemnum maculosum.</title>
        <authorList>
            <person name="Gioti A."/>
            <person name="Siaperas R."/>
            <person name="Nikolaivits E."/>
            <person name="Le Goff G."/>
            <person name="Ouazzani J."/>
            <person name="Kotoulas G."/>
            <person name="Topakas E."/>
        </authorList>
    </citation>
    <scope>NUCLEOTIDE SEQUENCE [LARGE SCALE GENOMIC DNA]</scope>
    <source>
        <strain evidence="6 7">TM138-S3</strain>
    </source>
</reference>
<evidence type="ECO:0000256" key="1">
    <source>
        <dbReference type="ARBA" id="ARBA00022729"/>
    </source>
</evidence>
<keyword evidence="7" id="KW-1185">Reference proteome</keyword>
<dbReference type="SMART" id="SM00236">
    <property type="entry name" value="fCBD"/>
    <property type="match status" value="1"/>
</dbReference>
<dbReference type="GO" id="GO:0030248">
    <property type="term" value="F:cellulose binding"/>
    <property type="evidence" value="ECO:0007669"/>
    <property type="project" value="InterPro"/>
</dbReference>
<evidence type="ECO:0000256" key="4">
    <source>
        <dbReference type="SAM" id="SignalP"/>
    </source>
</evidence>
<dbReference type="PROSITE" id="PS00562">
    <property type="entry name" value="CBM1_1"/>
    <property type="match status" value="1"/>
</dbReference>
<dbReference type="InterPro" id="IPR051058">
    <property type="entry name" value="GDSL_Est/Lipase"/>
</dbReference>
<gene>
    <name evidence="6" type="ORF">WHR41_08737</name>
</gene>
<dbReference type="Pfam" id="PF00657">
    <property type="entry name" value="Lipase_GDSL"/>
    <property type="match status" value="1"/>
</dbReference>
<name>A0AB34KET6_9PEZI</name>
<feature type="region of interest" description="Disordered" evidence="3">
    <location>
        <begin position="59"/>
        <end position="90"/>
    </location>
</feature>
<dbReference type="PANTHER" id="PTHR45648">
    <property type="entry name" value="GDSL LIPASE/ACYLHYDROLASE FAMILY PROTEIN (AFU_ORTHOLOGUE AFUA_4G14700)"/>
    <property type="match status" value="1"/>
</dbReference>
<evidence type="ECO:0000313" key="7">
    <source>
        <dbReference type="Proteomes" id="UP000803884"/>
    </source>
</evidence>
<sequence>MYLLVFVLSLAAGTLGQQPAWGQCGGSGWNGRTDCVKGYACQVQNPWYSQCVPGTASPSTTISTSFTTSTKPVTSSTSKSTTTSPNSTPSSTNVQYLISFGDSYSQTGFDPTLSLASSSNPLGNPSFPGWTTSGGPNWIGYYVSQFNCSPVYSYNFASGGATTDASLVVPFASTVLSFVDQVNLYLKSAKTPGFVKWNAANSLFAVWIGVNDVGNSWYSSTYTTLVEKIMNQYINQTQTLYDAGARNFLFLSVPPIQLTPAVLAQGTSTVNAEAAAIKQYNAALKSRVGAFAVANPQAKIYLVDTMEPFMTALSNPTAYGARDATCFDASGTTCLWFNDYHPGMAIHKLVAQAIRGTMKGC</sequence>
<dbReference type="Pfam" id="PF00734">
    <property type="entry name" value="CBM_1"/>
    <property type="match status" value="1"/>
</dbReference>
<dbReference type="GO" id="GO:0005975">
    <property type="term" value="P:carbohydrate metabolic process"/>
    <property type="evidence" value="ECO:0007669"/>
    <property type="project" value="InterPro"/>
</dbReference>
<dbReference type="GO" id="GO:0005576">
    <property type="term" value="C:extracellular region"/>
    <property type="evidence" value="ECO:0007669"/>
    <property type="project" value="InterPro"/>
</dbReference>
<dbReference type="InterPro" id="IPR000254">
    <property type="entry name" value="CBD"/>
</dbReference>
<protein>
    <recommendedName>
        <fullName evidence="5">CBM1 domain-containing protein</fullName>
    </recommendedName>
</protein>
<dbReference type="PROSITE" id="PS51164">
    <property type="entry name" value="CBM1_2"/>
    <property type="match status" value="1"/>
</dbReference>
<dbReference type="CDD" id="cd01846">
    <property type="entry name" value="fatty_acyltransferase_like"/>
    <property type="match status" value="1"/>
</dbReference>
<dbReference type="EMBL" id="JAAQHG020000046">
    <property type="protein sequence ID" value="KAL1582676.1"/>
    <property type="molecule type" value="Genomic_DNA"/>
</dbReference>
<dbReference type="AlphaFoldDB" id="A0AB34KET6"/>
<dbReference type="SUPFAM" id="SSF52266">
    <property type="entry name" value="SGNH hydrolase"/>
    <property type="match status" value="1"/>
</dbReference>
<feature type="chain" id="PRO_5044191692" description="CBM1 domain-containing protein" evidence="4">
    <location>
        <begin position="17"/>
        <end position="361"/>
    </location>
</feature>
<evidence type="ECO:0000313" key="6">
    <source>
        <dbReference type="EMBL" id="KAL1582676.1"/>
    </source>
</evidence>
<accession>A0AB34KET6</accession>
<dbReference type="Gene3D" id="3.40.50.1110">
    <property type="entry name" value="SGNH hydrolase"/>
    <property type="match status" value="1"/>
</dbReference>
<dbReference type="InterPro" id="IPR001087">
    <property type="entry name" value="GDSL"/>
</dbReference>
<evidence type="ECO:0000259" key="5">
    <source>
        <dbReference type="PROSITE" id="PS51164"/>
    </source>
</evidence>
<dbReference type="InterPro" id="IPR036514">
    <property type="entry name" value="SGNH_hydro_sf"/>
</dbReference>
<dbReference type="InterPro" id="IPR035971">
    <property type="entry name" value="CBD_sf"/>
</dbReference>
<dbReference type="SUPFAM" id="SSF57180">
    <property type="entry name" value="Cellulose-binding domain"/>
    <property type="match status" value="1"/>
</dbReference>
<keyword evidence="1 4" id="KW-0732">Signal</keyword>
<evidence type="ECO:0000256" key="3">
    <source>
        <dbReference type="SAM" id="MobiDB-lite"/>
    </source>
</evidence>
<evidence type="ECO:0000256" key="2">
    <source>
        <dbReference type="ARBA" id="ARBA00022801"/>
    </source>
</evidence>
<comment type="caution">
    <text evidence="6">The sequence shown here is derived from an EMBL/GenBank/DDBJ whole genome shotgun (WGS) entry which is preliminary data.</text>
</comment>
<proteinExistence type="predicted"/>
<feature type="domain" description="CBM1" evidence="5">
    <location>
        <begin position="16"/>
        <end position="52"/>
    </location>
</feature>
<dbReference type="GeneID" id="96010179"/>
<organism evidence="6 7">
    <name type="scientific">Cladosporium halotolerans</name>
    <dbReference type="NCBI Taxonomy" id="1052096"/>
    <lineage>
        <taxon>Eukaryota</taxon>
        <taxon>Fungi</taxon>
        <taxon>Dikarya</taxon>
        <taxon>Ascomycota</taxon>
        <taxon>Pezizomycotina</taxon>
        <taxon>Dothideomycetes</taxon>
        <taxon>Dothideomycetidae</taxon>
        <taxon>Cladosporiales</taxon>
        <taxon>Cladosporiaceae</taxon>
        <taxon>Cladosporium</taxon>
    </lineage>
</organism>